<accession>A0A915CV32</accession>
<proteinExistence type="predicted"/>
<reference evidence="2" key="1">
    <citation type="submission" date="2022-11" db="UniProtKB">
        <authorList>
            <consortium name="WormBaseParasite"/>
        </authorList>
    </citation>
    <scope>IDENTIFICATION</scope>
</reference>
<organism evidence="1 2">
    <name type="scientific">Ditylenchus dipsaci</name>
    <dbReference type="NCBI Taxonomy" id="166011"/>
    <lineage>
        <taxon>Eukaryota</taxon>
        <taxon>Metazoa</taxon>
        <taxon>Ecdysozoa</taxon>
        <taxon>Nematoda</taxon>
        <taxon>Chromadorea</taxon>
        <taxon>Rhabditida</taxon>
        <taxon>Tylenchina</taxon>
        <taxon>Tylenchomorpha</taxon>
        <taxon>Sphaerularioidea</taxon>
        <taxon>Anguinidae</taxon>
        <taxon>Anguininae</taxon>
        <taxon>Ditylenchus</taxon>
    </lineage>
</organism>
<dbReference type="Proteomes" id="UP000887574">
    <property type="component" value="Unplaced"/>
</dbReference>
<dbReference type="WBParaSite" id="jg12691">
    <property type="protein sequence ID" value="jg12691"/>
    <property type="gene ID" value="jg12691"/>
</dbReference>
<protein>
    <submittedName>
        <fullName evidence="2">Uncharacterized protein</fullName>
    </submittedName>
</protein>
<keyword evidence="1" id="KW-1185">Reference proteome</keyword>
<sequence>MPISVWTLRAEWTLFFDISRILGYL</sequence>
<name>A0A915CV32_9BILA</name>
<evidence type="ECO:0000313" key="1">
    <source>
        <dbReference type="Proteomes" id="UP000887574"/>
    </source>
</evidence>
<dbReference type="AlphaFoldDB" id="A0A915CV32"/>
<evidence type="ECO:0000313" key="2">
    <source>
        <dbReference type="WBParaSite" id="jg12691"/>
    </source>
</evidence>